<dbReference type="Gene3D" id="3.40.630.30">
    <property type="match status" value="1"/>
</dbReference>
<evidence type="ECO:0000259" key="1">
    <source>
        <dbReference type="PROSITE" id="PS51186"/>
    </source>
</evidence>
<dbReference type="PROSITE" id="PS51186">
    <property type="entry name" value="GNAT"/>
    <property type="match status" value="1"/>
</dbReference>
<gene>
    <name evidence="2" type="ORF">B9T62_35185</name>
</gene>
<dbReference type="InterPro" id="IPR051531">
    <property type="entry name" value="N-acetyltransferase"/>
</dbReference>
<evidence type="ECO:0000313" key="2">
    <source>
        <dbReference type="EMBL" id="ASA25519.1"/>
    </source>
</evidence>
<dbReference type="PANTHER" id="PTHR43792">
    <property type="entry name" value="GNAT FAMILY, PUTATIVE (AFU_ORTHOLOGUE AFUA_3G00765)-RELATED-RELATED"/>
    <property type="match status" value="1"/>
</dbReference>
<name>A0A2Z2KRQ8_9BACL</name>
<dbReference type="AlphaFoldDB" id="A0A2Z2KRQ8"/>
<protein>
    <recommendedName>
        <fullName evidence="1">N-acetyltransferase domain-containing protein</fullName>
    </recommendedName>
</protein>
<dbReference type="InterPro" id="IPR016181">
    <property type="entry name" value="Acyl_CoA_acyltransferase"/>
</dbReference>
<dbReference type="GO" id="GO:0008999">
    <property type="term" value="F:protein-N-terminal-alanine acetyltransferase activity"/>
    <property type="evidence" value="ECO:0007669"/>
    <property type="project" value="TreeGrafter"/>
</dbReference>
<dbReference type="RefSeq" id="WP_087919482.1">
    <property type="nucleotide sequence ID" value="NZ_CP021780.1"/>
</dbReference>
<accession>A0A2Z2KRQ8</accession>
<proteinExistence type="predicted"/>
<dbReference type="GO" id="GO:0005737">
    <property type="term" value="C:cytoplasm"/>
    <property type="evidence" value="ECO:0007669"/>
    <property type="project" value="TreeGrafter"/>
</dbReference>
<dbReference type="SUPFAM" id="SSF55729">
    <property type="entry name" value="Acyl-CoA N-acyltransferases (Nat)"/>
    <property type="match status" value="1"/>
</dbReference>
<dbReference type="PANTHER" id="PTHR43792:SF9">
    <property type="entry name" value="RIBOSOMAL-PROTEIN-ALANINE ACETYLTRANSFERASE"/>
    <property type="match status" value="1"/>
</dbReference>
<feature type="domain" description="N-acetyltransferase" evidence="1">
    <location>
        <begin position="16"/>
        <end position="180"/>
    </location>
</feature>
<reference evidence="2 3" key="1">
    <citation type="submission" date="2017-06" db="EMBL/GenBank/DDBJ databases">
        <title>Complete genome sequence of Paenibacillus donghaensis KCTC 13049T isolated from East Sea sediment, South Korea.</title>
        <authorList>
            <person name="Jung B.K."/>
            <person name="Hong S.-J."/>
            <person name="Shin J.-H."/>
        </authorList>
    </citation>
    <scope>NUCLEOTIDE SEQUENCE [LARGE SCALE GENOMIC DNA]</scope>
    <source>
        <strain evidence="2 3">KCTC 13049</strain>
    </source>
</reference>
<organism evidence="2 3">
    <name type="scientific">Paenibacillus donghaensis</name>
    <dbReference type="NCBI Taxonomy" id="414771"/>
    <lineage>
        <taxon>Bacteria</taxon>
        <taxon>Bacillati</taxon>
        <taxon>Bacillota</taxon>
        <taxon>Bacilli</taxon>
        <taxon>Bacillales</taxon>
        <taxon>Paenibacillaceae</taxon>
        <taxon>Paenibacillus</taxon>
    </lineage>
</organism>
<dbReference type="Pfam" id="PF13302">
    <property type="entry name" value="Acetyltransf_3"/>
    <property type="match status" value="1"/>
</dbReference>
<keyword evidence="3" id="KW-1185">Reference proteome</keyword>
<dbReference type="OrthoDB" id="9785602at2"/>
<dbReference type="Proteomes" id="UP000249890">
    <property type="component" value="Chromosome"/>
</dbReference>
<evidence type="ECO:0000313" key="3">
    <source>
        <dbReference type="Proteomes" id="UP000249890"/>
    </source>
</evidence>
<dbReference type="EMBL" id="CP021780">
    <property type="protein sequence ID" value="ASA25519.1"/>
    <property type="molecule type" value="Genomic_DNA"/>
</dbReference>
<sequence>MYVCGGVIPALAGPRLQLRPMTTRDAPALFHIWSHPQVARWLGAPPLTSVTVTEQLITLLSEMAQEEESLRWSIIGPSGEVIGSCGYNRWQLQGAYRGEIGCDLSPAFWGQGLMREALILALNYGFEVMGLNRIEALCHPDNARMSRLARSLGFRQEGLLRQYRHTAAGFQDILLHAVLRPDWKYTE</sequence>
<dbReference type="KEGG" id="pdh:B9T62_35185"/>
<dbReference type="InterPro" id="IPR000182">
    <property type="entry name" value="GNAT_dom"/>
</dbReference>